<accession>A0A117UWX5</accession>
<dbReference type="Gene3D" id="3.30.310.50">
    <property type="entry name" value="Alpha-D-phosphohexomutase, C-terminal domain"/>
    <property type="match status" value="1"/>
</dbReference>
<dbReference type="PANTHER" id="PTHR43771">
    <property type="entry name" value="PHOSPHOMANNOMUTASE"/>
    <property type="match status" value="1"/>
</dbReference>
<dbReference type="OrthoDB" id="9803322at2"/>
<dbReference type="SUPFAM" id="SSF55957">
    <property type="entry name" value="Phosphoglucomutase, C-terminal domain"/>
    <property type="match status" value="1"/>
</dbReference>
<proteinExistence type="inferred from homology"/>
<dbReference type="Gene3D" id="3.40.120.10">
    <property type="entry name" value="Alpha-D-Glucose-1,6-Bisphosphate, subunit A, domain 3"/>
    <property type="match status" value="3"/>
</dbReference>
<dbReference type="GO" id="GO:0005975">
    <property type="term" value="P:carbohydrate metabolic process"/>
    <property type="evidence" value="ECO:0007669"/>
    <property type="project" value="InterPro"/>
</dbReference>
<feature type="domain" description="Alpha-D-phosphohexomutase C-terminal" evidence="8">
    <location>
        <begin position="377"/>
        <end position="451"/>
    </location>
</feature>
<dbReference type="PROSITE" id="PS00710">
    <property type="entry name" value="PGM_PMM"/>
    <property type="match status" value="1"/>
</dbReference>
<evidence type="ECO:0000313" key="13">
    <source>
        <dbReference type="Proteomes" id="UP000058012"/>
    </source>
</evidence>
<gene>
    <name evidence="12" type="ORF">AQZ52_03580</name>
</gene>
<dbReference type="InterPro" id="IPR016055">
    <property type="entry name" value="A-D-PHexomutase_a/b/a-I/II/III"/>
</dbReference>
<dbReference type="Pfam" id="PF02879">
    <property type="entry name" value="PGM_PMM_II"/>
    <property type="match status" value="1"/>
</dbReference>
<dbReference type="NCBIfam" id="NF046027">
    <property type="entry name" value="PhglucPhmanMutPgmG"/>
    <property type="match status" value="1"/>
</dbReference>
<dbReference type="InterPro" id="IPR036900">
    <property type="entry name" value="A-D-PHexomutase_C_sf"/>
</dbReference>
<protein>
    <submittedName>
        <fullName evidence="12">Phosphomannomutase</fullName>
    </submittedName>
</protein>
<keyword evidence="6" id="KW-0413">Isomerase</keyword>
<dbReference type="InterPro" id="IPR005843">
    <property type="entry name" value="A-D-PHexomutase_C"/>
</dbReference>
<keyword evidence="3" id="KW-0597">Phosphoprotein</keyword>
<evidence type="ECO:0000259" key="9">
    <source>
        <dbReference type="Pfam" id="PF02878"/>
    </source>
</evidence>
<sequence>MVHQFHPGILREYDIRGTCGKTLEPEDAYALGRSFATRVVRAGRSKVAVGFDGRISSPILEEALVAGLCASGADVLRIGLGPTPMLYYAVASLPQVQDGIQITGSHNPPDQNGFKMVFHGGPFFGPDILDLGRLASRGDWAQGDGTAEPINIMDAYVDRLLAGLEGIAPDAVERLGMAWDTGNGAAGPIVERLVAGLPGRHVLLHTPVDGTFPSHHPDPSVDANLADLRRAVALGRLDFGLAFDGDGDRLGVVDGEGRALAGDQLLMLFAEDVLKRQAGATVIADIKTSGALFERVRALGGTALMWKTGHSHIKSKMKETGALLGGEVTGHVFLADDYYGFDDALYAAVRLIAAVVRLGRPVSALLDALPAMVTTPELRFPVAEADKFAVINAVRARLESAGADMVAIDGVRVTTPDGWWLLRASNTEAMLTARAESDSAQGLARLLDALDAQLAASGIRR</sequence>
<dbReference type="Pfam" id="PF02880">
    <property type="entry name" value="PGM_PMM_III"/>
    <property type="match status" value="1"/>
</dbReference>
<reference evidence="12 13" key="1">
    <citation type="submission" date="2015-10" db="EMBL/GenBank/DDBJ databases">
        <title>Draft genome sequence of Novosphingobium fuchskuhlense DSM 25065 isolated from a surface water sample of the southwest basin of Lake Grosse Fuchskuhle.</title>
        <authorList>
            <person name="Ruckert C."/>
            <person name="Winkler A."/>
            <person name="Glaeser J."/>
            <person name="Grossart H.-P."/>
            <person name="Kalinowski J."/>
            <person name="Glaeser S."/>
        </authorList>
    </citation>
    <scope>NUCLEOTIDE SEQUENCE [LARGE SCALE GENOMIC DNA]</scope>
    <source>
        <strain evidence="12 13">FNE08-7</strain>
    </source>
</reference>
<dbReference type="Pfam" id="PF00408">
    <property type="entry name" value="PGM_PMM_IV"/>
    <property type="match status" value="1"/>
</dbReference>
<evidence type="ECO:0000256" key="3">
    <source>
        <dbReference type="ARBA" id="ARBA00022553"/>
    </source>
</evidence>
<evidence type="ECO:0000256" key="5">
    <source>
        <dbReference type="ARBA" id="ARBA00022842"/>
    </source>
</evidence>
<dbReference type="Proteomes" id="UP000058012">
    <property type="component" value="Unassembled WGS sequence"/>
</dbReference>
<dbReference type="EMBL" id="LLZS01000003">
    <property type="protein sequence ID" value="KUR72356.1"/>
    <property type="molecule type" value="Genomic_DNA"/>
</dbReference>
<dbReference type="SUPFAM" id="SSF53738">
    <property type="entry name" value="Phosphoglucomutase, first 3 domains"/>
    <property type="match status" value="3"/>
</dbReference>
<dbReference type="GO" id="GO:0000287">
    <property type="term" value="F:magnesium ion binding"/>
    <property type="evidence" value="ECO:0007669"/>
    <property type="project" value="InterPro"/>
</dbReference>
<dbReference type="PRINTS" id="PR00509">
    <property type="entry name" value="PGMPMM"/>
</dbReference>
<organism evidence="12 13">
    <name type="scientific">Novosphingobium fuchskuhlense</name>
    <dbReference type="NCBI Taxonomy" id="1117702"/>
    <lineage>
        <taxon>Bacteria</taxon>
        <taxon>Pseudomonadati</taxon>
        <taxon>Pseudomonadota</taxon>
        <taxon>Alphaproteobacteria</taxon>
        <taxon>Sphingomonadales</taxon>
        <taxon>Sphingomonadaceae</taxon>
        <taxon>Novosphingobium</taxon>
    </lineage>
</organism>
<comment type="cofactor">
    <cofactor evidence="1">
        <name>Mg(2+)</name>
        <dbReference type="ChEBI" id="CHEBI:18420"/>
    </cofactor>
</comment>
<dbReference type="InterPro" id="IPR005845">
    <property type="entry name" value="A-D-PHexomutase_a/b/a-II"/>
</dbReference>
<dbReference type="STRING" id="1117702.AQZ52_03580"/>
<dbReference type="Pfam" id="PF02878">
    <property type="entry name" value="PGM_PMM_I"/>
    <property type="match status" value="1"/>
</dbReference>
<feature type="domain" description="Alpha-D-phosphohexomutase alpha/beta/alpha" evidence="10">
    <location>
        <begin position="154"/>
        <end position="257"/>
    </location>
</feature>
<evidence type="ECO:0000259" key="10">
    <source>
        <dbReference type="Pfam" id="PF02879"/>
    </source>
</evidence>
<evidence type="ECO:0000256" key="7">
    <source>
        <dbReference type="RuleBase" id="RU004326"/>
    </source>
</evidence>
<evidence type="ECO:0000259" key="8">
    <source>
        <dbReference type="Pfam" id="PF00408"/>
    </source>
</evidence>
<evidence type="ECO:0000256" key="1">
    <source>
        <dbReference type="ARBA" id="ARBA00001946"/>
    </source>
</evidence>
<keyword evidence="13" id="KW-1185">Reference proteome</keyword>
<evidence type="ECO:0000256" key="2">
    <source>
        <dbReference type="ARBA" id="ARBA00010231"/>
    </source>
</evidence>
<dbReference type="InterPro" id="IPR005844">
    <property type="entry name" value="A-D-PHexomutase_a/b/a-I"/>
</dbReference>
<feature type="domain" description="Alpha-D-phosphohexomutase alpha/beta/alpha" evidence="9">
    <location>
        <begin position="11"/>
        <end position="127"/>
    </location>
</feature>
<dbReference type="InterPro" id="IPR005846">
    <property type="entry name" value="A-D-PHexomutase_a/b/a-III"/>
</dbReference>
<feature type="domain" description="Alpha-D-phosphohexomutase alpha/beta/alpha" evidence="11">
    <location>
        <begin position="262"/>
        <end position="370"/>
    </location>
</feature>
<comment type="similarity">
    <text evidence="2 7">Belongs to the phosphohexose mutase family.</text>
</comment>
<dbReference type="PANTHER" id="PTHR43771:SF2">
    <property type="entry name" value="PHOSPHOMANNOMUTASE_PHOSPHOGLUCOMUTASE"/>
    <property type="match status" value="1"/>
</dbReference>
<dbReference type="GO" id="GO:0016868">
    <property type="term" value="F:intramolecular phosphotransferase activity"/>
    <property type="evidence" value="ECO:0007669"/>
    <property type="project" value="InterPro"/>
</dbReference>
<dbReference type="CDD" id="cd03089">
    <property type="entry name" value="PMM_PGM"/>
    <property type="match status" value="1"/>
</dbReference>
<evidence type="ECO:0000259" key="11">
    <source>
        <dbReference type="Pfam" id="PF02880"/>
    </source>
</evidence>
<dbReference type="InterPro" id="IPR005841">
    <property type="entry name" value="Alpha-D-phosphohexomutase_SF"/>
</dbReference>
<evidence type="ECO:0000256" key="4">
    <source>
        <dbReference type="ARBA" id="ARBA00022723"/>
    </source>
</evidence>
<evidence type="ECO:0000313" key="12">
    <source>
        <dbReference type="EMBL" id="KUR72356.1"/>
    </source>
</evidence>
<dbReference type="InterPro" id="IPR016066">
    <property type="entry name" value="A-D-PHexomutase_CS"/>
</dbReference>
<dbReference type="AlphaFoldDB" id="A0A117UWX5"/>
<comment type="caution">
    <text evidence="12">The sequence shown here is derived from an EMBL/GenBank/DDBJ whole genome shotgun (WGS) entry which is preliminary data.</text>
</comment>
<keyword evidence="5 7" id="KW-0460">Magnesium</keyword>
<keyword evidence="4 7" id="KW-0479">Metal-binding</keyword>
<evidence type="ECO:0000256" key="6">
    <source>
        <dbReference type="ARBA" id="ARBA00023235"/>
    </source>
</evidence>
<dbReference type="RefSeq" id="WP_067906528.1">
    <property type="nucleotide sequence ID" value="NZ_KQ954244.1"/>
</dbReference>
<name>A0A117UWX5_9SPHN</name>